<name>A0A4Z1E3C0_9MICO</name>
<dbReference type="InterPro" id="IPR020806">
    <property type="entry name" value="PKS_PP-bd"/>
</dbReference>
<dbReference type="InterPro" id="IPR009081">
    <property type="entry name" value="PP-bd_ACP"/>
</dbReference>
<evidence type="ECO:0000256" key="3">
    <source>
        <dbReference type="SAM" id="MobiDB-lite"/>
    </source>
</evidence>
<dbReference type="InterPro" id="IPR012728">
    <property type="entry name" value="Pls/PosA_C"/>
</dbReference>
<dbReference type="GO" id="GO:0005737">
    <property type="term" value="C:cytoplasm"/>
    <property type="evidence" value="ECO:0007669"/>
    <property type="project" value="TreeGrafter"/>
</dbReference>
<dbReference type="SUPFAM" id="SSF47336">
    <property type="entry name" value="ACP-like"/>
    <property type="match status" value="1"/>
</dbReference>
<dbReference type="InterPro" id="IPR000873">
    <property type="entry name" value="AMP-dep_synth/lig_dom"/>
</dbReference>
<dbReference type="SUPFAM" id="SSF51161">
    <property type="entry name" value="Trimeric LpxA-like enzymes"/>
    <property type="match status" value="3"/>
</dbReference>
<sequence length="1366" mass="142862">MTAPLPDAPDPTGAPDPLGALGELGLLDRTAEAPAPRTLLDVLDATAAAHPDAPAIEDESGHLTYTELLATVDDLASALRSAGVVTGDRVGVRLPSGGRELYVAILAILAAGAAYVPVDADDPPERATLVLGEADVHGVLDGVGTYRRLRGGEEVVELAGLLGDGDRDGDRDDDRDGGAPGPARDRPTPDHDAWIIFTSGSTGTPKGVAVTHRSAAAFVDAEADLFLRGAPLAPGDRVLAGLSVAFDASCEEMWLAWRHGACLVPAPRALVRSGEDLGPWLQRRGVTAVSTVPTLASLWPAQALESVRLLIFGGEACPPELGRRLAGPDREVWNTYGPTEATVVACGAPLGGDGPVRIGLPLAGWALAVVDAEGRLVPEGGQGELVIGGVGLARYLDAAKDAEKYAPMPTLGWDRAYRSGDLVRFEREGLIFLGRADDQVKVGGRRIELGEVDTALQALAGVTAAAAAVRRTEAGTPLLVGYLTVTPEFQRQEARAALAESLPAALVPLLAVVDDLPTRTSGKVDRDALPWPLPGAGGVGGVGGAGDGGAPLDLPPAQAWLAEQWRAVLGIAVTGADDDFFDLGGGSLAAAQLVSRIRVRRPEVTVADLYDRPRLAAMADLLGDLGDGSGVDPDADATFSRPSPTPRSTQVWQTLTAVPLYILTGARWLVYVLTAGNLLHLAAGTGAFPSDAFAFLPRTSWWAIAVGLALLVAPWGRMAIAALAARILLAGVRPGDYRRGGAVHLRLWLAEAIAHQIDAVSLAGAPWIVVYARALGARIGRDVDLHTLPPVTGMLVIGDGAAIEPEVDLAGYWLDGDLVRIGGIEIGEHATVGARSTLAPGTRIGAGATVTPGSAVFGKVGAGRTWSGSPAVRVPNATGDWPQDPPASDRRWLLAYGLASTGLSLLPVLAFVVGGLLLAVGLRDASTYGEAALAALAWIAPVSLLTFVTYAVGVVVAVRLLSIGLTEGDHPVLSRVAWQAWTVERMLDTARTLLFPLYASLITPVWLRLLGARVGRDVEASTVLLLPSMTTIDDGAFLADDTMVASYELRQGWMRIARARIGARAFLGNSGMASAGHKVPKDSLVAVLSIAPAKAKAGSSWLGSPPVRLRRVPNTGDDRLTYHPDTRLRVARAFWELCRIVPVILTYGLGVTVMLVLAWLTTEIGLGAALLLSGVVLVTAAVVAAVVSTVAKWLIVGPIRAGEHPLWSSFVWRTEVSDTFVEMLAAPWFAQAAAGTPALALWLRSLGARIGRGVWCDSYWLPEPDLVRLGDGAVVNRGCVVQTHLFHDRVMSIDTVTLGEGATLGPHSVILPAATIGDNATVGPASLVMRGETVPVGSRWSGNPIGPWRSVRVRAYADTRDARAEH</sequence>
<accession>A0A4Z1E3C0</accession>
<dbReference type="InterPro" id="IPR010071">
    <property type="entry name" value="AA_adenyl_dom"/>
</dbReference>
<feature type="domain" description="Carrier" evidence="5">
    <location>
        <begin position="552"/>
        <end position="626"/>
    </location>
</feature>
<gene>
    <name evidence="6" type="ORF">SERN_1452</name>
</gene>
<dbReference type="Gene3D" id="3.30.300.30">
    <property type="match status" value="1"/>
</dbReference>
<keyword evidence="2" id="KW-0597">Phosphoprotein</keyword>
<dbReference type="Pfam" id="PF00501">
    <property type="entry name" value="AMP-binding"/>
    <property type="match status" value="1"/>
</dbReference>
<dbReference type="CDD" id="cd05930">
    <property type="entry name" value="A_NRPS"/>
    <property type="match status" value="1"/>
</dbReference>
<evidence type="ECO:0000313" key="7">
    <source>
        <dbReference type="Proteomes" id="UP000297318"/>
    </source>
</evidence>
<evidence type="ECO:0000256" key="1">
    <source>
        <dbReference type="ARBA" id="ARBA00022450"/>
    </source>
</evidence>
<dbReference type="InterPro" id="IPR045851">
    <property type="entry name" value="AMP-bd_C_sf"/>
</dbReference>
<protein>
    <submittedName>
        <fullName evidence="6">Non-ribosomal peptide synthetase, terminal component</fullName>
    </submittedName>
</protein>
<dbReference type="Gene3D" id="3.40.50.12780">
    <property type="entry name" value="N-terminal domain of ligase-like"/>
    <property type="match status" value="1"/>
</dbReference>
<proteinExistence type="predicted"/>
<feature type="transmembrane region" description="Helical" evidence="4">
    <location>
        <begin position="893"/>
        <end position="920"/>
    </location>
</feature>
<feature type="transmembrane region" description="Helical" evidence="4">
    <location>
        <begin position="1166"/>
        <end position="1191"/>
    </location>
</feature>
<dbReference type="NCBIfam" id="TIGR01733">
    <property type="entry name" value="AA-adenyl-dom"/>
    <property type="match status" value="1"/>
</dbReference>
<dbReference type="Proteomes" id="UP000297318">
    <property type="component" value="Unassembled WGS sequence"/>
</dbReference>
<evidence type="ECO:0000256" key="4">
    <source>
        <dbReference type="SAM" id="Phobius"/>
    </source>
</evidence>
<feature type="transmembrane region" description="Helical" evidence="4">
    <location>
        <begin position="932"/>
        <end position="958"/>
    </location>
</feature>
<keyword evidence="4" id="KW-1133">Transmembrane helix</keyword>
<feature type="transmembrane region" description="Helical" evidence="4">
    <location>
        <begin position="700"/>
        <end position="729"/>
    </location>
</feature>
<dbReference type="Gene3D" id="2.160.10.10">
    <property type="entry name" value="Hexapeptide repeat proteins"/>
    <property type="match status" value="2"/>
</dbReference>
<feature type="transmembrane region" description="Helical" evidence="4">
    <location>
        <begin position="1137"/>
        <end position="1160"/>
    </location>
</feature>
<dbReference type="InterPro" id="IPR036736">
    <property type="entry name" value="ACP-like_sf"/>
</dbReference>
<dbReference type="SUPFAM" id="SSF56801">
    <property type="entry name" value="Acetyl-CoA synthetase-like"/>
    <property type="match status" value="1"/>
</dbReference>
<dbReference type="InterPro" id="IPR020845">
    <property type="entry name" value="AMP-binding_CS"/>
</dbReference>
<keyword evidence="1" id="KW-0596">Phosphopantetheine</keyword>
<comment type="caution">
    <text evidence="6">The sequence shown here is derived from an EMBL/GenBank/DDBJ whole genome shotgun (WGS) entry which is preliminary data.</text>
</comment>
<dbReference type="InterPro" id="IPR011004">
    <property type="entry name" value="Trimer_LpxA-like_sf"/>
</dbReference>
<evidence type="ECO:0000313" key="6">
    <source>
        <dbReference type="EMBL" id="TGO05448.1"/>
    </source>
</evidence>
<dbReference type="GO" id="GO:0044550">
    <property type="term" value="P:secondary metabolite biosynthetic process"/>
    <property type="evidence" value="ECO:0007669"/>
    <property type="project" value="TreeGrafter"/>
</dbReference>
<feature type="region of interest" description="Disordered" evidence="3">
    <location>
        <begin position="160"/>
        <end position="191"/>
    </location>
</feature>
<dbReference type="EMBL" id="RHPJ01000002">
    <property type="protein sequence ID" value="TGO05448.1"/>
    <property type="molecule type" value="Genomic_DNA"/>
</dbReference>
<dbReference type="PANTHER" id="PTHR45527">
    <property type="entry name" value="NONRIBOSOMAL PEPTIDE SYNTHETASE"/>
    <property type="match status" value="1"/>
</dbReference>
<keyword evidence="4" id="KW-0812">Transmembrane</keyword>
<dbReference type="InterPro" id="IPR001451">
    <property type="entry name" value="Hexapep"/>
</dbReference>
<keyword evidence="4" id="KW-0472">Membrane</keyword>
<dbReference type="PANTHER" id="PTHR45527:SF1">
    <property type="entry name" value="FATTY ACID SYNTHASE"/>
    <property type="match status" value="1"/>
</dbReference>
<organism evidence="6 7">
    <name type="scientific">Serinibacter arcticus</name>
    <dbReference type="NCBI Taxonomy" id="1655435"/>
    <lineage>
        <taxon>Bacteria</taxon>
        <taxon>Bacillati</taxon>
        <taxon>Actinomycetota</taxon>
        <taxon>Actinomycetes</taxon>
        <taxon>Micrococcales</taxon>
        <taxon>Beutenbergiaceae</taxon>
        <taxon>Serinibacter</taxon>
    </lineage>
</organism>
<dbReference type="PROSITE" id="PS50075">
    <property type="entry name" value="CARRIER"/>
    <property type="match status" value="1"/>
</dbReference>
<dbReference type="GO" id="GO:0043041">
    <property type="term" value="P:amino acid activation for nonribosomal peptide biosynthetic process"/>
    <property type="evidence" value="ECO:0007669"/>
    <property type="project" value="TreeGrafter"/>
</dbReference>
<feature type="compositionally biased region" description="Basic and acidic residues" evidence="3">
    <location>
        <begin position="164"/>
        <end position="191"/>
    </location>
</feature>
<keyword evidence="7" id="KW-1185">Reference proteome</keyword>
<dbReference type="Gene3D" id="1.10.1200.10">
    <property type="entry name" value="ACP-like"/>
    <property type="match status" value="1"/>
</dbReference>
<reference evidence="6 7" key="1">
    <citation type="submission" date="2018-11" db="EMBL/GenBank/DDBJ databases">
        <title>Complete genome sequencing of the Actinobacteria Serinibacter sp. K3-2.</title>
        <authorList>
            <person name="Rakitin A.L."/>
            <person name="Beletsky A.V."/>
            <person name="Mardanov A.V."/>
            <person name="Ravin N.V."/>
            <person name="Gromova A.S."/>
            <person name="Filippova S.N."/>
            <person name="Gal'Chenko V.F."/>
        </authorList>
    </citation>
    <scope>NUCLEOTIDE SEQUENCE [LARGE SCALE GENOMIC DNA]</scope>
    <source>
        <strain evidence="6 7">K3-2</strain>
    </source>
</reference>
<evidence type="ECO:0000259" key="5">
    <source>
        <dbReference type="PROSITE" id="PS50075"/>
    </source>
</evidence>
<dbReference type="PROSITE" id="PS00455">
    <property type="entry name" value="AMP_BINDING"/>
    <property type="match status" value="1"/>
</dbReference>
<dbReference type="NCBIfam" id="TIGR02353">
    <property type="entry name" value="NRPS_term_dom"/>
    <property type="match status" value="1"/>
</dbReference>
<dbReference type="SMART" id="SM00823">
    <property type="entry name" value="PKS_PP"/>
    <property type="match status" value="1"/>
</dbReference>
<dbReference type="Pfam" id="PF14602">
    <property type="entry name" value="Hexapep_2"/>
    <property type="match status" value="1"/>
</dbReference>
<dbReference type="Pfam" id="PF00550">
    <property type="entry name" value="PP-binding"/>
    <property type="match status" value="1"/>
</dbReference>
<evidence type="ECO:0000256" key="2">
    <source>
        <dbReference type="ARBA" id="ARBA00022553"/>
    </source>
</evidence>
<dbReference type="GO" id="GO:0031177">
    <property type="term" value="F:phosphopantetheine binding"/>
    <property type="evidence" value="ECO:0007669"/>
    <property type="project" value="InterPro"/>
</dbReference>
<dbReference type="InterPro" id="IPR042099">
    <property type="entry name" value="ANL_N_sf"/>
</dbReference>